<organism evidence="3">
    <name type="scientific">viral metagenome</name>
    <dbReference type="NCBI Taxonomy" id="1070528"/>
    <lineage>
        <taxon>unclassified sequences</taxon>
        <taxon>metagenomes</taxon>
        <taxon>organismal metagenomes</taxon>
    </lineage>
</organism>
<dbReference type="PANTHER" id="PTHR23389:SF6">
    <property type="entry name" value="REPLICATION FACTOR C SUBUNIT 1"/>
    <property type="match status" value="1"/>
</dbReference>
<evidence type="ECO:0000313" key="3">
    <source>
        <dbReference type="EMBL" id="QHU30798.1"/>
    </source>
</evidence>
<dbReference type="Gene3D" id="3.40.50.300">
    <property type="entry name" value="P-loop containing nucleotide triphosphate hydrolases"/>
    <property type="match status" value="1"/>
</dbReference>
<dbReference type="InterPro" id="IPR027417">
    <property type="entry name" value="P-loop_NTPase"/>
</dbReference>
<proteinExistence type="predicted"/>
<reference evidence="3" key="1">
    <citation type="journal article" date="2020" name="Nature">
        <title>Giant virus diversity and host interactions through global metagenomics.</title>
        <authorList>
            <person name="Schulz F."/>
            <person name="Roux S."/>
            <person name="Paez-Espino D."/>
            <person name="Jungbluth S."/>
            <person name="Walsh D.A."/>
            <person name="Denef V.J."/>
            <person name="McMahon K.D."/>
            <person name="Konstantinidis K.T."/>
            <person name="Eloe-Fadrosh E.A."/>
            <person name="Kyrpides N.C."/>
            <person name="Woyke T."/>
        </authorList>
    </citation>
    <scope>NUCLEOTIDE SEQUENCE</scope>
    <source>
        <strain evidence="3">GVMAG-M-3300027892-73</strain>
    </source>
</reference>
<dbReference type="GO" id="GO:0016887">
    <property type="term" value="F:ATP hydrolysis activity"/>
    <property type="evidence" value="ECO:0007669"/>
    <property type="project" value="InterPro"/>
</dbReference>
<dbReference type="GO" id="GO:0005634">
    <property type="term" value="C:nucleus"/>
    <property type="evidence" value="ECO:0007669"/>
    <property type="project" value="TreeGrafter"/>
</dbReference>
<keyword evidence="1" id="KW-0235">DNA replication</keyword>
<evidence type="ECO:0000256" key="1">
    <source>
        <dbReference type="ARBA" id="ARBA00022705"/>
    </source>
</evidence>
<dbReference type="EMBL" id="MN740520">
    <property type="protein sequence ID" value="QHU30798.1"/>
    <property type="molecule type" value="Genomic_DNA"/>
</dbReference>
<dbReference type="GO" id="GO:0003677">
    <property type="term" value="F:DNA binding"/>
    <property type="evidence" value="ECO:0007669"/>
    <property type="project" value="TreeGrafter"/>
</dbReference>
<sequence length="447" mass="52680">MEKINLNKYISREKEKKLLAEYLCDWHNLDDSLKKGIFIYGNAGGGKSQFVINVLKELNYDAIKYDACDIRSSSIIEEMTKSNMSVNNIMSCFNKVDKKTVIIMDEINGMNNGDKGGINSLIKLIRPKKTKKQKKEKRCSNPIICIGDNRFDKKIKELTKVCNTIEIHNPSNNELSNLVMENMSDLQETVQHQILNYVDGNLNRLSQIVSIYFNDKSILTDQFFDITYQNNNINNSETKIITKKLLEKSYELKEHVQVMNETERTSVGLLWHENIIDRIDYLDKKVSIPFYLEQLNNIRFSDYIDRITFQHQIWQFNEMSSLIKTFKNANLYHKFKNNVKLKKVETDIRFTKVLTKYSTEYNNMLFIQKMCQQLSLDKFDAIAFFINLQRELEPPEVISYLENYDISKLDINRINKYIEKYTNQYSNNDKDLVIEDEIIEEPMECDE</sequence>
<feature type="domain" description="ATPase AAA-type core" evidence="2">
    <location>
        <begin position="38"/>
        <end position="153"/>
    </location>
</feature>
<dbReference type="GO" id="GO:0006260">
    <property type="term" value="P:DNA replication"/>
    <property type="evidence" value="ECO:0007669"/>
    <property type="project" value="UniProtKB-KW"/>
</dbReference>
<dbReference type="Pfam" id="PF00004">
    <property type="entry name" value="AAA"/>
    <property type="match status" value="1"/>
</dbReference>
<dbReference type="PANTHER" id="PTHR23389">
    <property type="entry name" value="CHROMOSOME TRANSMISSION FIDELITY FACTOR 18"/>
    <property type="match status" value="1"/>
</dbReference>
<evidence type="ECO:0000259" key="2">
    <source>
        <dbReference type="Pfam" id="PF00004"/>
    </source>
</evidence>
<dbReference type="AlphaFoldDB" id="A0A6C0LLM1"/>
<accession>A0A6C0LLM1</accession>
<dbReference type="SUPFAM" id="SSF52540">
    <property type="entry name" value="P-loop containing nucleoside triphosphate hydrolases"/>
    <property type="match status" value="1"/>
</dbReference>
<dbReference type="CDD" id="cd00009">
    <property type="entry name" value="AAA"/>
    <property type="match status" value="1"/>
</dbReference>
<dbReference type="GO" id="GO:0005524">
    <property type="term" value="F:ATP binding"/>
    <property type="evidence" value="ECO:0007669"/>
    <property type="project" value="InterPro"/>
</dbReference>
<name>A0A6C0LLM1_9ZZZZ</name>
<dbReference type="InterPro" id="IPR003959">
    <property type="entry name" value="ATPase_AAA_core"/>
</dbReference>
<protein>
    <recommendedName>
        <fullName evidence="2">ATPase AAA-type core domain-containing protein</fullName>
    </recommendedName>
</protein>